<evidence type="ECO:0000313" key="1">
    <source>
        <dbReference type="EMBL" id="KAJ0018711.1"/>
    </source>
</evidence>
<sequence length="89" mass="10102">MGWGLKNGLLKRIKKEQKSNWVGFYERLLKQMADAFVQILLENLNSLIRKEVGLLWGVDKDMKKLSACSQLFKAVFGRCRGEGSARQGA</sequence>
<gene>
    <name evidence="1" type="ORF">Pint_10051</name>
</gene>
<protein>
    <submittedName>
        <fullName evidence="1">Uncharacterized protein</fullName>
    </submittedName>
</protein>
<evidence type="ECO:0000313" key="2">
    <source>
        <dbReference type="Proteomes" id="UP001163603"/>
    </source>
</evidence>
<proteinExistence type="predicted"/>
<reference evidence="2" key="1">
    <citation type="journal article" date="2023" name="G3 (Bethesda)">
        <title>Genome assembly and association tests identify interacting loci associated with vigor, precocity, and sex in interspecific pistachio rootstocks.</title>
        <authorList>
            <person name="Palmer W."/>
            <person name="Jacygrad E."/>
            <person name="Sagayaradj S."/>
            <person name="Cavanaugh K."/>
            <person name="Han R."/>
            <person name="Bertier L."/>
            <person name="Beede B."/>
            <person name="Kafkas S."/>
            <person name="Golino D."/>
            <person name="Preece J."/>
            <person name="Michelmore R."/>
        </authorList>
    </citation>
    <scope>NUCLEOTIDE SEQUENCE [LARGE SCALE GENOMIC DNA]</scope>
</reference>
<name>A0ACC0XM36_9ROSI</name>
<organism evidence="1 2">
    <name type="scientific">Pistacia integerrima</name>
    <dbReference type="NCBI Taxonomy" id="434235"/>
    <lineage>
        <taxon>Eukaryota</taxon>
        <taxon>Viridiplantae</taxon>
        <taxon>Streptophyta</taxon>
        <taxon>Embryophyta</taxon>
        <taxon>Tracheophyta</taxon>
        <taxon>Spermatophyta</taxon>
        <taxon>Magnoliopsida</taxon>
        <taxon>eudicotyledons</taxon>
        <taxon>Gunneridae</taxon>
        <taxon>Pentapetalae</taxon>
        <taxon>rosids</taxon>
        <taxon>malvids</taxon>
        <taxon>Sapindales</taxon>
        <taxon>Anacardiaceae</taxon>
        <taxon>Pistacia</taxon>
    </lineage>
</organism>
<accession>A0ACC0XM36</accession>
<dbReference type="Proteomes" id="UP001163603">
    <property type="component" value="Chromosome 12"/>
</dbReference>
<dbReference type="EMBL" id="CM047747">
    <property type="protein sequence ID" value="KAJ0018711.1"/>
    <property type="molecule type" value="Genomic_DNA"/>
</dbReference>
<comment type="caution">
    <text evidence="1">The sequence shown here is derived from an EMBL/GenBank/DDBJ whole genome shotgun (WGS) entry which is preliminary data.</text>
</comment>
<keyword evidence="2" id="KW-1185">Reference proteome</keyword>